<dbReference type="Gene3D" id="1.10.238.190">
    <property type="match status" value="1"/>
</dbReference>
<proteinExistence type="inferred from homology"/>
<name>E2BBA6_HARSA</name>
<evidence type="ECO:0000256" key="1">
    <source>
        <dbReference type="ARBA" id="ARBA00009932"/>
    </source>
</evidence>
<keyword evidence="4" id="KW-1185">Reference proteome</keyword>
<dbReference type="OrthoDB" id="7553147at2759"/>
<dbReference type="Proteomes" id="UP000008237">
    <property type="component" value="Unassembled WGS sequence"/>
</dbReference>
<dbReference type="EMBL" id="GL446968">
    <property type="protein sequence ID" value="EFN87014.1"/>
    <property type="molecule type" value="Genomic_DNA"/>
</dbReference>
<dbReference type="InParanoid" id="E2BBA6"/>
<evidence type="ECO:0000259" key="2">
    <source>
        <dbReference type="Pfam" id="PF22750"/>
    </source>
</evidence>
<dbReference type="AlphaFoldDB" id="E2BBA6"/>
<reference evidence="3 4" key="1">
    <citation type="journal article" date="2010" name="Science">
        <title>Genomic comparison of the ants Camponotus floridanus and Harpegnathos saltator.</title>
        <authorList>
            <person name="Bonasio R."/>
            <person name="Zhang G."/>
            <person name="Ye C."/>
            <person name="Mutti N.S."/>
            <person name="Fang X."/>
            <person name="Qin N."/>
            <person name="Donahue G."/>
            <person name="Yang P."/>
            <person name="Li Q."/>
            <person name="Li C."/>
            <person name="Zhang P."/>
            <person name="Huang Z."/>
            <person name="Berger S.L."/>
            <person name="Reinberg D."/>
            <person name="Wang J."/>
            <person name="Liebig J."/>
        </authorList>
    </citation>
    <scope>NUCLEOTIDE SEQUENCE [LARGE SCALE GENOMIC DNA]</scope>
    <source>
        <strain evidence="3 4">R22 G/1</strain>
    </source>
</reference>
<protein>
    <recommendedName>
        <fullName evidence="2">Ant venom allergen Sol i 2/4 domain-containing protein</fullName>
    </recommendedName>
</protein>
<gene>
    <name evidence="3" type="ORF">EAI_08525</name>
</gene>
<dbReference type="Pfam" id="PF22750">
    <property type="entry name" value="Sol_i_2"/>
    <property type="match status" value="1"/>
</dbReference>
<feature type="domain" description="Ant venom allergen Sol i 2/4" evidence="2">
    <location>
        <begin position="2"/>
        <end position="54"/>
    </location>
</feature>
<sequence length="63" mass="7061">MIQQEMLKAYEDGISDTNRLQQATTKFNKCYDEGLQSGNTGKEQTLKIIMCGADTVDLLDKTD</sequence>
<accession>E2BBA6</accession>
<evidence type="ECO:0000313" key="3">
    <source>
        <dbReference type="EMBL" id="EFN87014.1"/>
    </source>
</evidence>
<dbReference type="InterPro" id="IPR038211">
    <property type="entry name" value="Ant_venon_allerg_soli_2/4_sf"/>
</dbReference>
<comment type="similarity">
    <text evidence="1">Belongs to the ant venom allergen 2/4 family.</text>
</comment>
<evidence type="ECO:0000313" key="4">
    <source>
        <dbReference type="Proteomes" id="UP000008237"/>
    </source>
</evidence>
<dbReference type="InterPro" id="IPR055216">
    <property type="entry name" value="Sol_i_2/4"/>
</dbReference>
<organism evidence="4">
    <name type="scientific">Harpegnathos saltator</name>
    <name type="common">Jerdon's jumping ant</name>
    <dbReference type="NCBI Taxonomy" id="610380"/>
    <lineage>
        <taxon>Eukaryota</taxon>
        <taxon>Metazoa</taxon>
        <taxon>Ecdysozoa</taxon>
        <taxon>Arthropoda</taxon>
        <taxon>Hexapoda</taxon>
        <taxon>Insecta</taxon>
        <taxon>Pterygota</taxon>
        <taxon>Neoptera</taxon>
        <taxon>Endopterygota</taxon>
        <taxon>Hymenoptera</taxon>
        <taxon>Apocrita</taxon>
        <taxon>Aculeata</taxon>
        <taxon>Formicoidea</taxon>
        <taxon>Formicidae</taxon>
        <taxon>Ponerinae</taxon>
        <taxon>Ponerini</taxon>
        <taxon>Harpegnathos</taxon>
    </lineage>
</organism>